<dbReference type="PANTHER" id="PTHR37984">
    <property type="entry name" value="PROTEIN CBG26694"/>
    <property type="match status" value="1"/>
</dbReference>
<accession>A0A1X7U5Q2</accession>
<dbReference type="OrthoDB" id="7744529at2759"/>
<evidence type="ECO:0000313" key="1">
    <source>
        <dbReference type="EnsemblMetazoa" id="Aqu2.1.23080_001"/>
    </source>
</evidence>
<dbReference type="EnsemblMetazoa" id="Aqu2.1.23080_001">
    <property type="protein sequence ID" value="Aqu2.1.23080_001"/>
    <property type="gene ID" value="Aqu2.1.23080"/>
</dbReference>
<dbReference type="SUPFAM" id="SSF50630">
    <property type="entry name" value="Acid proteases"/>
    <property type="match status" value="1"/>
</dbReference>
<dbReference type="AlphaFoldDB" id="A0A1X7U5Q2"/>
<proteinExistence type="predicted"/>
<dbReference type="PANTHER" id="PTHR37984:SF13">
    <property type="entry name" value="RIBONUCLEASE H"/>
    <property type="match status" value="1"/>
</dbReference>
<dbReference type="Gene3D" id="2.40.70.10">
    <property type="entry name" value="Acid Proteases"/>
    <property type="match status" value="1"/>
</dbReference>
<protein>
    <submittedName>
        <fullName evidence="1">Uncharacterized protein</fullName>
    </submittedName>
</protein>
<dbReference type="InterPro" id="IPR050951">
    <property type="entry name" value="Retrovirus_Pol_polyprotein"/>
</dbReference>
<dbReference type="eggNOG" id="ENOG502SFU1">
    <property type="taxonomic scope" value="Eukaryota"/>
</dbReference>
<dbReference type="InParanoid" id="A0A1X7U5Q2"/>
<reference evidence="1" key="1">
    <citation type="submission" date="2017-05" db="UniProtKB">
        <authorList>
            <consortium name="EnsemblMetazoa"/>
        </authorList>
    </citation>
    <scope>IDENTIFICATION</scope>
</reference>
<name>A0A1X7U5Q2_AMPQE</name>
<dbReference type="InterPro" id="IPR021109">
    <property type="entry name" value="Peptidase_aspartic_dom_sf"/>
</dbReference>
<dbReference type="OMA" id="REWLFEM"/>
<sequence length="246" mass="28328">MSVAEYMSRLRCGQSRHAPNKCLYKTATCFNVIKLDVSVPFAVATQDVLPLHARAITRRPIVLYYTSDTTATRDEYSFTVRTGRMDPIIVDILMHDVSVKMEQDTGSSVSTMSLDTFRSHFPFKVLEESSTLLRTYSGELLTVQGIVHVNVVYKKQAVALPLYIVSEQGPTLFGREWLFEMKLDWYEVHSIKGRESIDLLLDKFESLFTKELGQLKDFKGHIYFDSQVTPKFYKPRPIPYTYKKKV</sequence>
<organism evidence="1">
    <name type="scientific">Amphimedon queenslandica</name>
    <name type="common">Sponge</name>
    <dbReference type="NCBI Taxonomy" id="400682"/>
    <lineage>
        <taxon>Eukaryota</taxon>
        <taxon>Metazoa</taxon>
        <taxon>Porifera</taxon>
        <taxon>Demospongiae</taxon>
        <taxon>Heteroscleromorpha</taxon>
        <taxon>Haplosclerida</taxon>
        <taxon>Niphatidae</taxon>
        <taxon>Amphimedon</taxon>
    </lineage>
</organism>